<dbReference type="InterPro" id="IPR016195">
    <property type="entry name" value="Pol/histidinol_Pase-like"/>
</dbReference>
<feature type="domain" description="Polymerase/histidinol phosphatase N-terminal" evidence="1">
    <location>
        <begin position="9"/>
        <end position="74"/>
    </location>
</feature>
<dbReference type="SMART" id="SM00481">
    <property type="entry name" value="POLIIIAc"/>
    <property type="match status" value="1"/>
</dbReference>
<dbReference type="CDD" id="cd07438">
    <property type="entry name" value="PHP_HisPPase_AMP"/>
    <property type="match status" value="1"/>
</dbReference>
<organism evidence="2 3">
    <name type="scientific">Anaerobacterium chartisolvens</name>
    <dbReference type="NCBI Taxonomy" id="1297424"/>
    <lineage>
        <taxon>Bacteria</taxon>
        <taxon>Bacillati</taxon>
        <taxon>Bacillota</taxon>
        <taxon>Clostridia</taxon>
        <taxon>Eubacteriales</taxon>
        <taxon>Oscillospiraceae</taxon>
        <taxon>Anaerobacterium</taxon>
    </lineage>
</organism>
<protein>
    <recommendedName>
        <fullName evidence="1">Polymerase/histidinol phosphatase N-terminal domain-containing protein</fullName>
    </recommendedName>
</protein>
<evidence type="ECO:0000259" key="1">
    <source>
        <dbReference type="SMART" id="SM00481"/>
    </source>
</evidence>
<proteinExistence type="predicted"/>
<dbReference type="SUPFAM" id="SSF89550">
    <property type="entry name" value="PHP domain-like"/>
    <property type="match status" value="1"/>
</dbReference>
<dbReference type="InterPro" id="IPR004013">
    <property type="entry name" value="PHP_dom"/>
</dbReference>
<dbReference type="Pfam" id="PF02811">
    <property type="entry name" value="PHP"/>
    <property type="match status" value="1"/>
</dbReference>
<dbReference type="PANTHER" id="PTHR42924:SF3">
    <property type="entry name" value="POLYMERASE_HISTIDINOL PHOSPHATASE N-TERMINAL DOMAIN-CONTAINING PROTEIN"/>
    <property type="match status" value="1"/>
</dbReference>
<name>A0A369ANQ0_9FIRM</name>
<evidence type="ECO:0000313" key="3">
    <source>
        <dbReference type="Proteomes" id="UP000253034"/>
    </source>
</evidence>
<dbReference type="AlphaFoldDB" id="A0A369ANQ0"/>
<evidence type="ECO:0000313" key="2">
    <source>
        <dbReference type="EMBL" id="RCX09064.1"/>
    </source>
</evidence>
<dbReference type="EMBL" id="QPJT01000039">
    <property type="protein sequence ID" value="RCX09064.1"/>
    <property type="molecule type" value="Genomic_DNA"/>
</dbReference>
<accession>A0A369ANQ0</accession>
<dbReference type="InterPro" id="IPR003141">
    <property type="entry name" value="Pol/His_phosphatase_N"/>
</dbReference>
<dbReference type="GO" id="GO:0035312">
    <property type="term" value="F:5'-3' DNA exonuclease activity"/>
    <property type="evidence" value="ECO:0007669"/>
    <property type="project" value="TreeGrafter"/>
</dbReference>
<keyword evidence="3" id="KW-1185">Reference proteome</keyword>
<reference evidence="2 3" key="1">
    <citation type="submission" date="2018-07" db="EMBL/GenBank/DDBJ databases">
        <title>Genomic Encyclopedia of Type Strains, Phase IV (KMG-IV): sequencing the most valuable type-strain genomes for metagenomic binning, comparative biology and taxonomic classification.</title>
        <authorList>
            <person name="Goeker M."/>
        </authorList>
    </citation>
    <scope>NUCLEOTIDE SEQUENCE [LARGE SCALE GENOMIC DNA]</scope>
    <source>
        <strain evidence="2 3">DSM 27016</strain>
    </source>
</reference>
<sequence length="285" mass="31276">MVSDIDKYIDLHTHSTASDGSMSPGELVRHAAKCGLHAVAITDHDTVEGVDEAADEGRKLGIEVIAGVEISANYKPEMHILGYFFNGAHDNIKPALSRLRENRDVRNPKIIKRLNELGFNISLEEVEAEVMGSVVGRPHIAKAMLKKGYVKSIEEAFDKYLSTGRPAYFKKDKLTPEEGIKEILRAGGIPVVAHPIYLYHTWSELDKLFGNLVKSGLKGIEAYYVDNSADDTGNLLRLAIKHGLLVTGGSDFHGSFKNGIEIGVGRGNLKIEYVLLEKLKKAANV</sequence>
<dbReference type="GO" id="GO:0004534">
    <property type="term" value="F:5'-3' RNA exonuclease activity"/>
    <property type="evidence" value="ECO:0007669"/>
    <property type="project" value="TreeGrafter"/>
</dbReference>
<comment type="caution">
    <text evidence="2">The sequence shown here is derived from an EMBL/GenBank/DDBJ whole genome shotgun (WGS) entry which is preliminary data.</text>
</comment>
<dbReference type="InterPro" id="IPR052018">
    <property type="entry name" value="PHP_domain"/>
</dbReference>
<dbReference type="Proteomes" id="UP000253034">
    <property type="component" value="Unassembled WGS sequence"/>
</dbReference>
<dbReference type="Gene3D" id="3.20.20.140">
    <property type="entry name" value="Metal-dependent hydrolases"/>
    <property type="match status" value="1"/>
</dbReference>
<dbReference type="Gene3D" id="1.10.150.650">
    <property type="match status" value="1"/>
</dbReference>
<dbReference type="PANTHER" id="PTHR42924">
    <property type="entry name" value="EXONUCLEASE"/>
    <property type="match status" value="1"/>
</dbReference>
<gene>
    <name evidence="2" type="ORF">DFR58_1393</name>
</gene>